<gene>
    <name evidence="2" type="ORF">MNBD_ALPHA03-1816</name>
</gene>
<name>A0A3B1AFG6_9ZZZZ</name>
<reference evidence="2" key="1">
    <citation type="submission" date="2018-06" db="EMBL/GenBank/DDBJ databases">
        <authorList>
            <person name="Zhirakovskaya E."/>
        </authorList>
    </citation>
    <scope>NUCLEOTIDE SEQUENCE</scope>
</reference>
<feature type="domain" description="DUF4325" evidence="1">
    <location>
        <begin position="17"/>
        <end position="77"/>
    </location>
</feature>
<accession>A0A3B1AFG6</accession>
<dbReference type="Pfam" id="PF14213">
    <property type="entry name" value="DUF4325"/>
    <property type="match status" value="1"/>
</dbReference>
<evidence type="ECO:0000313" key="2">
    <source>
        <dbReference type="EMBL" id="VAX04679.1"/>
    </source>
</evidence>
<dbReference type="AlphaFoldDB" id="A0A3B1AFG6"/>
<evidence type="ECO:0000259" key="1">
    <source>
        <dbReference type="Pfam" id="PF14213"/>
    </source>
</evidence>
<protein>
    <recommendedName>
        <fullName evidence="1">DUF4325 domain-containing protein</fullName>
    </recommendedName>
</protein>
<dbReference type="InterPro" id="IPR025474">
    <property type="entry name" value="DUF4325"/>
</dbReference>
<proteinExistence type="predicted"/>
<sequence length="100" mass="11115">MVIIVSEIVDSCDTNQQGEVLKNLLSDRLLSSKITTLDFTGVLFVTSSFVNTAFADLLSEFSFDNIKKYVKFSGTNRQISGLIRDRMVKTNNANTKMVAV</sequence>
<organism evidence="2">
    <name type="scientific">hydrothermal vent metagenome</name>
    <dbReference type="NCBI Taxonomy" id="652676"/>
    <lineage>
        <taxon>unclassified sequences</taxon>
        <taxon>metagenomes</taxon>
        <taxon>ecological metagenomes</taxon>
    </lineage>
</organism>
<dbReference type="EMBL" id="UOFW01000103">
    <property type="protein sequence ID" value="VAX04679.1"/>
    <property type="molecule type" value="Genomic_DNA"/>
</dbReference>